<dbReference type="PATRIC" id="fig|1397108.4.peg.1659"/>
<dbReference type="RefSeq" id="WP_062217695.1">
    <property type="nucleotide sequence ID" value="NZ_CP012023.1"/>
</dbReference>
<dbReference type="Proteomes" id="UP000064920">
    <property type="component" value="Chromosome"/>
</dbReference>
<dbReference type="AlphaFoldDB" id="A0A0P0AA29"/>
<accession>A0A0P0AA29</accession>
<dbReference type="KEGG" id="cmar:IMCC12053_1625"/>
<dbReference type="OrthoDB" id="1123495at2"/>
<sequence>MIDDAASSPKCVILNDTSTRYHHGCIRVMEQLKSGLVDRGITIAACAPARHDWENDPKLIEHIRSCDLVVINGEGTLHHGNASGERLLKLATCDAVKGVPIALVNALYEQNPEHWGRYVEKFDIVSARDTQSAKEINDSIGRPVARTVADLSMSTGALSYDGLRDGLIVGDSVKWNRRTDLAKAASRLSADLYVPTKTLSSLIWKSTVAKRALYALYNGVLTLRQPKFVMPRDVDGYLRLLSSCEGHITGRFHAVCLSMVTGTPFLALSSNASKIERLLTDVGIGASRILTPDDLSSLTLLRAVRPFDSGEVQAVQAYLESARTNAATLMDDLAHLAFHHMENAA</sequence>
<dbReference type="PANTHER" id="PTHR36836">
    <property type="entry name" value="COLANIC ACID BIOSYNTHESIS PROTEIN WCAK"/>
    <property type="match status" value="1"/>
</dbReference>
<dbReference type="InterPro" id="IPR007345">
    <property type="entry name" value="Polysacch_pyruvyl_Trfase"/>
</dbReference>
<evidence type="ECO:0000259" key="1">
    <source>
        <dbReference type="Pfam" id="PF04230"/>
    </source>
</evidence>
<dbReference type="STRING" id="1397108.IMCC12053_1625"/>
<feature type="domain" description="Polysaccharide pyruvyl transferase" evidence="1">
    <location>
        <begin position="47"/>
        <end position="270"/>
    </location>
</feature>
<proteinExistence type="predicted"/>
<keyword evidence="3" id="KW-1185">Reference proteome</keyword>
<dbReference type="PANTHER" id="PTHR36836:SF1">
    <property type="entry name" value="COLANIC ACID BIOSYNTHESIS PROTEIN WCAK"/>
    <property type="match status" value="1"/>
</dbReference>
<protein>
    <recommendedName>
        <fullName evidence="1">Polysaccharide pyruvyl transferase domain-containing protein</fullName>
    </recommendedName>
</protein>
<evidence type="ECO:0000313" key="3">
    <source>
        <dbReference type="Proteomes" id="UP000064920"/>
    </source>
</evidence>
<dbReference type="EMBL" id="CP012023">
    <property type="protein sequence ID" value="ALI55572.1"/>
    <property type="molecule type" value="Genomic_DNA"/>
</dbReference>
<gene>
    <name evidence="2" type="ORF">IMCC12053_1625</name>
</gene>
<name>A0A0P0AA29_9RHOB</name>
<evidence type="ECO:0000313" key="2">
    <source>
        <dbReference type="EMBL" id="ALI55572.1"/>
    </source>
</evidence>
<reference evidence="2 3" key="1">
    <citation type="submission" date="2015-05" db="EMBL/GenBank/DDBJ databases">
        <authorList>
            <person name="Wang D.B."/>
            <person name="Wang M."/>
        </authorList>
    </citation>
    <scope>NUCLEOTIDE SEQUENCE [LARGE SCALE GENOMIC DNA]</scope>
    <source>
        <strain evidence="2 3">IMCC 12053</strain>
    </source>
</reference>
<organism evidence="2 3">
    <name type="scientific">Celeribacter marinus</name>
    <dbReference type="NCBI Taxonomy" id="1397108"/>
    <lineage>
        <taxon>Bacteria</taxon>
        <taxon>Pseudomonadati</taxon>
        <taxon>Pseudomonadota</taxon>
        <taxon>Alphaproteobacteria</taxon>
        <taxon>Rhodobacterales</taxon>
        <taxon>Roseobacteraceae</taxon>
        <taxon>Celeribacter</taxon>
    </lineage>
</organism>
<dbReference type="Pfam" id="PF04230">
    <property type="entry name" value="PS_pyruv_trans"/>
    <property type="match status" value="1"/>
</dbReference>